<protein>
    <recommendedName>
        <fullName evidence="8">Leucine--tRNA ligase</fullName>
        <ecNumber evidence="8">6.1.1.4</ecNumber>
    </recommendedName>
    <alternativeName>
        <fullName evidence="8">Leucyl-tRNA synthetase</fullName>
        <shortName evidence="8">LeuRS</shortName>
    </alternativeName>
</protein>
<accession>A0A090D103</accession>
<keyword evidence="8" id="KW-0963">Cytoplasm</keyword>
<dbReference type="SUPFAM" id="SSF50677">
    <property type="entry name" value="ValRS/IleRS/LeuRS editing domain"/>
    <property type="match status" value="1"/>
</dbReference>
<sequence length="856" mass="98841">MKYNHKAIESKWQKNWEENKAFKVEADRSKPKYYVLDMFPYPSGSGLHVGHVEGYTATDIIARFKRQKGFNVLHPMGWDSFGLPAEQYAVRTGTHPQETTKKNIDTFRKQLKSLGFSYDWDRELATSDPKYYKWTQWIFTKLYEKGLAYEAEMLVNYCPALGTVLANEEVEDGKAKEGGHPVERKPLKQWVLKITEYAEKLLDDLSLLDWPEGLKKLQVNWIGKSLGAKVLFPIENRNETIEVFTTRADTLFGATFLVLSPEHPFLETLTHEQSKAEVQEYQKQASKKSDLARTDLAKDKSGVFIGTYAINPLNGRKIPIWVSDYVLMGYGTGAIMAVPGHDERDFEFARKFNLPILPIIEPDFETYSQLIPIGMEKEEVLEEVLKGKRCWTGEGRYIYSKNEDLDLSNLSMEEAKSAVAKYLEKKNAGKETTCYKLRDWLFSRQRYWGEPFPILHFEDGTKRVLDLDELPLLPPDIQDFRPAGDGRSPLAKVTDWVDIQDKKEGKAAKRETNTMPQWAGSCWYYLRFLDPQNEKRAWDADKENYWMPVDLYVGGVEHAVLHLLYARFWHKVLYDLGLVSTKEPFQQLRNQGLIVARSYQNKDNLYVDPEEVMEKNGQYIERKSGEVLKSQIEKMSKSKLNGITPDDIIEEFGADSLRLYEMFMGPLDREKVWNTDAVSGCRRFLQRFYDMATSDKVTEDVNEEALRLGHRLVHQVTNDIEALQFNTAIAKMMEFINEFTKLESYPKSIIKMATQCLMPFAPHLAEEIWETLGFKENLNAHPFPDVNPVYLTDALATYIVQVNGKVRGKFDLPKNRSEEEILKIAKENELISKHLGGKEIKKVIFVPNKLLNMVVD</sequence>
<feature type="domain" description="Leucyl-tRNA synthetase editing" evidence="13">
    <location>
        <begin position="220"/>
        <end position="366"/>
    </location>
</feature>
<dbReference type="RefSeq" id="WP_041018606.1">
    <property type="nucleotide sequence ID" value="NZ_CCEJ010000012.1"/>
</dbReference>
<dbReference type="GO" id="GO:0002161">
    <property type="term" value="F:aminoacyl-tRNA deacylase activity"/>
    <property type="evidence" value="ECO:0007669"/>
    <property type="project" value="InterPro"/>
</dbReference>
<evidence type="ECO:0000256" key="1">
    <source>
        <dbReference type="ARBA" id="ARBA00005594"/>
    </source>
</evidence>
<dbReference type="InterPro" id="IPR009008">
    <property type="entry name" value="Val/Leu/Ile-tRNA-synth_edit"/>
</dbReference>
<evidence type="ECO:0000256" key="5">
    <source>
        <dbReference type="ARBA" id="ARBA00022917"/>
    </source>
</evidence>
<dbReference type="InterPro" id="IPR002302">
    <property type="entry name" value="Leu-tRNA-ligase"/>
</dbReference>
<dbReference type="HAMAP" id="MF_00049_B">
    <property type="entry name" value="Leu_tRNA_synth_B"/>
    <property type="match status" value="1"/>
</dbReference>
<evidence type="ECO:0000313" key="15">
    <source>
        <dbReference type="Proteomes" id="UP000031552"/>
    </source>
</evidence>
<evidence type="ECO:0000256" key="4">
    <source>
        <dbReference type="ARBA" id="ARBA00022840"/>
    </source>
</evidence>
<keyword evidence="6 8" id="KW-0030">Aminoacyl-tRNA synthetase</keyword>
<name>A0A090D103_9BACT</name>
<dbReference type="STRING" id="1437425.CSEC_2245"/>
<dbReference type="InterPro" id="IPR013155">
    <property type="entry name" value="M/V/L/I-tRNA-synth_anticd-bd"/>
</dbReference>
<dbReference type="FunFam" id="3.40.50.620:FF:000056">
    <property type="entry name" value="Leucine--tRNA ligase"/>
    <property type="match status" value="1"/>
</dbReference>
<dbReference type="GO" id="GO:0005829">
    <property type="term" value="C:cytosol"/>
    <property type="evidence" value="ECO:0007669"/>
    <property type="project" value="TreeGrafter"/>
</dbReference>
<dbReference type="GO" id="GO:0004823">
    <property type="term" value="F:leucine-tRNA ligase activity"/>
    <property type="evidence" value="ECO:0007669"/>
    <property type="project" value="UniProtKB-UniRule"/>
</dbReference>
<dbReference type="Pfam" id="PF09334">
    <property type="entry name" value="tRNA-synt_1g"/>
    <property type="match status" value="1"/>
</dbReference>
<evidence type="ECO:0000256" key="9">
    <source>
        <dbReference type="RuleBase" id="RU363039"/>
    </source>
</evidence>
<dbReference type="Gene3D" id="3.40.50.620">
    <property type="entry name" value="HUPs"/>
    <property type="match status" value="2"/>
</dbReference>
<comment type="caution">
    <text evidence="8">Lacks conserved residue(s) required for the propagation of feature annotation.</text>
</comment>
<dbReference type="PRINTS" id="PR00985">
    <property type="entry name" value="TRNASYNTHLEU"/>
</dbReference>
<keyword evidence="4 8" id="KW-0067">ATP-binding</keyword>
<feature type="short sequence motif" description="'KMSKS' region" evidence="8">
    <location>
        <begin position="634"/>
        <end position="638"/>
    </location>
</feature>
<evidence type="ECO:0000259" key="11">
    <source>
        <dbReference type="Pfam" id="PF08264"/>
    </source>
</evidence>
<dbReference type="InterPro" id="IPR025709">
    <property type="entry name" value="Leu_tRNA-synth_edit"/>
</dbReference>
<comment type="subcellular location">
    <subcellularLocation>
        <location evidence="8">Cytoplasm</location>
    </subcellularLocation>
</comment>
<reference evidence="14" key="2">
    <citation type="submission" date="2014-09" db="EMBL/GenBank/DDBJ databases">
        <title>Criblamydia sequanensis harbors a mega-plasmid encoding arsenite resistance.</title>
        <authorList>
            <person name="Bertelli C."/>
            <person name="Goesmann A."/>
            <person name="Greub G."/>
        </authorList>
    </citation>
    <scope>NUCLEOTIDE SEQUENCE [LARGE SCALE GENOMIC DNA]</scope>
    <source>
        <strain evidence="14">CRIB-18</strain>
    </source>
</reference>
<organism evidence="14 15">
    <name type="scientific">Candidatus Criblamydia sequanensis CRIB-18</name>
    <dbReference type="NCBI Taxonomy" id="1437425"/>
    <lineage>
        <taxon>Bacteria</taxon>
        <taxon>Pseudomonadati</taxon>
        <taxon>Chlamydiota</taxon>
        <taxon>Chlamydiia</taxon>
        <taxon>Parachlamydiales</taxon>
        <taxon>Candidatus Criblamydiaceae</taxon>
        <taxon>Candidatus Criblamydia</taxon>
    </lineage>
</organism>
<feature type="domain" description="Aminoacyl-tRNA synthetase class Ia" evidence="10">
    <location>
        <begin position="626"/>
        <end position="661"/>
    </location>
</feature>
<evidence type="ECO:0000256" key="6">
    <source>
        <dbReference type="ARBA" id="ARBA00023146"/>
    </source>
</evidence>
<dbReference type="GO" id="GO:0005524">
    <property type="term" value="F:ATP binding"/>
    <property type="evidence" value="ECO:0007669"/>
    <property type="project" value="UniProtKB-UniRule"/>
</dbReference>
<keyword evidence="5 8" id="KW-0648">Protein biosynthesis</keyword>
<keyword evidence="2 8" id="KW-0436">Ligase</keyword>
<evidence type="ECO:0000256" key="8">
    <source>
        <dbReference type="HAMAP-Rule" id="MF_00049"/>
    </source>
</evidence>
<proteinExistence type="inferred from homology"/>
<evidence type="ECO:0000259" key="13">
    <source>
        <dbReference type="Pfam" id="PF13603"/>
    </source>
</evidence>
<feature type="domain" description="Aminoacyl-tRNA synthetase class Ia" evidence="10">
    <location>
        <begin position="434"/>
        <end position="618"/>
    </location>
</feature>
<dbReference type="EMBL" id="CCEJ010000012">
    <property type="protein sequence ID" value="CDR35051.1"/>
    <property type="molecule type" value="Genomic_DNA"/>
</dbReference>
<evidence type="ECO:0000259" key="12">
    <source>
        <dbReference type="Pfam" id="PF09334"/>
    </source>
</evidence>
<evidence type="ECO:0000256" key="2">
    <source>
        <dbReference type="ARBA" id="ARBA00022598"/>
    </source>
</evidence>
<dbReference type="CDD" id="cd07958">
    <property type="entry name" value="Anticodon_Ia_Leu_BEm"/>
    <property type="match status" value="1"/>
</dbReference>
<comment type="catalytic activity">
    <reaction evidence="7 8">
        <text>tRNA(Leu) + L-leucine + ATP = L-leucyl-tRNA(Leu) + AMP + diphosphate</text>
        <dbReference type="Rhea" id="RHEA:11688"/>
        <dbReference type="Rhea" id="RHEA-COMP:9613"/>
        <dbReference type="Rhea" id="RHEA-COMP:9622"/>
        <dbReference type="ChEBI" id="CHEBI:30616"/>
        <dbReference type="ChEBI" id="CHEBI:33019"/>
        <dbReference type="ChEBI" id="CHEBI:57427"/>
        <dbReference type="ChEBI" id="CHEBI:78442"/>
        <dbReference type="ChEBI" id="CHEBI:78494"/>
        <dbReference type="ChEBI" id="CHEBI:456215"/>
        <dbReference type="EC" id="6.1.1.4"/>
    </reaction>
</comment>
<dbReference type="Proteomes" id="UP000031552">
    <property type="component" value="Unassembled WGS sequence"/>
</dbReference>
<dbReference type="InterPro" id="IPR015413">
    <property type="entry name" value="Methionyl/Leucyl_tRNA_Synth"/>
</dbReference>
<dbReference type="SUPFAM" id="SSF52374">
    <property type="entry name" value="Nucleotidylyl transferase"/>
    <property type="match status" value="1"/>
</dbReference>
<keyword evidence="3 8" id="KW-0547">Nucleotide-binding</keyword>
<dbReference type="AlphaFoldDB" id="A0A090D103"/>
<dbReference type="InterPro" id="IPR014729">
    <property type="entry name" value="Rossmann-like_a/b/a_fold"/>
</dbReference>
<dbReference type="InterPro" id="IPR009080">
    <property type="entry name" value="tRNAsynth_Ia_anticodon-bd"/>
</dbReference>
<dbReference type="GO" id="GO:0006429">
    <property type="term" value="P:leucyl-tRNA aminoacylation"/>
    <property type="evidence" value="ECO:0007669"/>
    <property type="project" value="UniProtKB-UniRule"/>
</dbReference>
<comment type="similarity">
    <text evidence="1 8 9">Belongs to the class-I aminoacyl-tRNA synthetase family.</text>
</comment>
<evidence type="ECO:0000256" key="3">
    <source>
        <dbReference type="ARBA" id="ARBA00022741"/>
    </source>
</evidence>
<gene>
    <name evidence="8 14" type="primary">leuS</name>
    <name evidence="14" type="ORF">CSEC_2245</name>
</gene>
<evidence type="ECO:0000259" key="10">
    <source>
        <dbReference type="Pfam" id="PF00133"/>
    </source>
</evidence>
<dbReference type="NCBIfam" id="TIGR00396">
    <property type="entry name" value="leuS_bact"/>
    <property type="match status" value="1"/>
</dbReference>
<reference evidence="14" key="1">
    <citation type="submission" date="2013-12" db="EMBL/GenBank/DDBJ databases">
        <authorList>
            <person name="Linke B."/>
        </authorList>
    </citation>
    <scope>NUCLEOTIDE SEQUENCE [LARGE SCALE GENOMIC DNA]</scope>
    <source>
        <strain evidence="14">CRIB-18</strain>
    </source>
</reference>
<dbReference type="eggNOG" id="COG0495">
    <property type="taxonomic scope" value="Bacteria"/>
</dbReference>
<dbReference type="OrthoDB" id="9810365at2"/>
<dbReference type="Pfam" id="PF00133">
    <property type="entry name" value="tRNA-synt_1"/>
    <property type="match status" value="2"/>
</dbReference>
<feature type="domain" description="Methionyl/Leucyl tRNA synthetase" evidence="12">
    <location>
        <begin position="38"/>
        <end position="171"/>
    </location>
</feature>
<evidence type="ECO:0000256" key="7">
    <source>
        <dbReference type="ARBA" id="ARBA00047469"/>
    </source>
</evidence>
<dbReference type="PANTHER" id="PTHR43740">
    <property type="entry name" value="LEUCYL-TRNA SYNTHETASE"/>
    <property type="match status" value="1"/>
</dbReference>
<evidence type="ECO:0000313" key="14">
    <source>
        <dbReference type="EMBL" id="CDR35051.1"/>
    </source>
</evidence>
<keyword evidence="15" id="KW-1185">Reference proteome</keyword>
<feature type="domain" description="Methionyl/Valyl/Leucyl/Isoleucyl-tRNA synthetase anticodon-binding" evidence="11">
    <location>
        <begin position="705"/>
        <end position="820"/>
    </location>
</feature>
<dbReference type="EC" id="6.1.1.4" evidence="8"/>
<dbReference type="Pfam" id="PF08264">
    <property type="entry name" value="Anticodon_1"/>
    <property type="match status" value="1"/>
</dbReference>
<dbReference type="FunFam" id="3.40.50.620:FF:000077">
    <property type="entry name" value="Leucine--tRNA ligase"/>
    <property type="match status" value="1"/>
</dbReference>
<dbReference type="CDD" id="cd00812">
    <property type="entry name" value="LeuRS_core"/>
    <property type="match status" value="1"/>
</dbReference>
<dbReference type="FunFam" id="1.10.730.10:FF:000011">
    <property type="entry name" value="Leucine--tRNA ligase chloroplastic/mitochondrial"/>
    <property type="match status" value="1"/>
</dbReference>
<dbReference type="PANTHER" id="PTHR43740:SF2">
    <property type="entry name" value="LEUCINE--TRNA LIGASE, MITOCHONDRIAL"/>
    <property type="match status" value="1"/>
</dbReference>
<dbReference type="SUPFAM" id="SSF47323">
    <property type="entry name" value="Anticodon-binding domain of a subclass of class I aminoacyl-tRNA synthetases"/>
    <property type="match status" value="1"/>
</dbReference>
<feature type="binding site" evidence="8">
    <location>
        <position position="637"/>
    </location>
    <ligand>
        <name>ATP</name>
        <dbReference type="ChEBI" id="CHEBI:30616"/>
    </ligand>
</feature>
<comment type="caution">
    <text evidence="14">The sequence shown here is derived from an EMBL/GenBank/DDBJ whole genome shotgun (WGS) entry which is preliminary data.</text>
</comment>
<dbReference type="Gene3D" id="1.10.730.10">
    <property type="entry name" value="Isoleucyl-tRNA Synthetase, Domain 1"/>
    <property type="match status" value="1"/>
</dbReference>
<dbReference type="Pfam" id="PF13603">
    <property type="entry name" value="tRNA-synt_1_2"/>
    <property type="match status" value="1"/>
</dbReference>
<dbReference type="InterPro" id="IPR002300">
    <property type="entry name" value="aa-tRNA-synth_Ia"/>
</dbReference>